<keyword evidence="2" id="KW-1185">Reference proteome</keyword>
<evidence type="ECO:0000313" key="1">
    <source>
        <dbReference type="EMBL" id="KAG0439320.1"/>
    </source>
</evidence>
<gene>
    <name evidence="1" type="ORF">HPB47_016685</name>
</gene>
<proteinExistence type="predicted"/>
<feature type="non-terminal residue" evidence="1">
    <location>
        <position position="1"/>
    </location>
</feature>
<reference evidence="1 2" key="1">
    <citation type="journal article" date="2020" name="Cell">
        <title>Large-Scale Comparative Analyses of Tick Genomes Elucidate Their Genetic Diversity and Vector Capacities.</title>
        <authorList>
            <consortium name="Tick Genome and Microbiome Consortium (TIGMIC)"/>
            <person name="Jia N."/>
            <person name="Wang J."/>
            <person name="Shi W."/>
            <person name="Du L."/>
            <person name="Sun Y."/>
            <person name="Zhan W."/>
            <person name="Jiang J.F."/>
            <person name="Wang Q."/>
            <person name="Zhang B."/>
            <person name="Ji P."/>
            <person name="Bell-Sakyi L."/>
            <person name="Cui X.M."/>
            <person name="Yuan T.T."/>
            <person name="Jiang B.G."/>
            <person name="Yang W.F."/>
            <person name="Lam T.T."/>
            <person name="Chang Q.C."/>
            <person name="Ding S.J."/>
            <person name="Wang X.J."/>
            <person name="Zhu J.G."/>
            <person name="Ruan X.D."/>
            <person name="Zhao L."/>
            <person name="Wei J.T."/>
            <person name="Ye R.Z."/>
            <person name="Que T.C."/>
            <person name="Du C.H."/>
            <person name="Zhou Y.H."/>
            <person name="Cheng J.X."/>
            <person name="Dai P.F."/>
            <person name="Guo W.B."/>
            <person name="Han X.H."/>
            <person name="Huang E.J."/>
            <person name="Li L.F."/>
            <person name="Wei W."/>
            <person name="Gao Y.C."/>
            <person name="Liu J.Z."/>
            <person name="Shao H.Z."/>
            <person name="Wang X."/>
            <person name="Wang C.C."/>
            <person name="Yang T.C."/>
            <person name="Huo Q.B."/>
            <person name="Li W."/>
            <person name="Chen H.Y."/>
            <person name="Chen S.E."/>
            <person name="Zhou L.G."/>
            <person name="Ni X.B."/>
            <person name="Tian J.H."/>
            <person name="Sheng Y."/>
            <person name="Liu T."/>
            <person name="Pan Y.S."/>
            <person name="Xia L.Y."/>
            <person name="Li J."/>
            <person name="Zhao F."/>
            <person name="Cao W.C."/>
        </authorList>
    </citation>
    <scope>NUCLEOTIDE SEQUENCE [LARGE SCALE GENOMIC DNA]</scope>
    <source>
        <strain evidence="1">Iper-2018</strain>
    </source>
</reference>
<dbReference type="Proteomes" id="UP000805193">
    <property type="component" value="Unassembled WGS sequence"/>
</dbReference>
<name>A0AC60QQ92_IXOPE</name>
<accession>A0AC60QQ92</accession>
<sequence>RRSINNAVSTDARKACDSMGRMVRRYRNVQDRPRLFGYGRRQKNCNSTEIAWNGGSTNLLQTARTSSLRASSRSWYSCKFLRMLPRHSAFPRRPFEQPTMSR</sequence>
<evidence type="ECO:0000313" key="2">
    <source>
        <dbReference type="Proteomes" id="UP000805193"/>
    </source>
</evidence>
<comment type="caution">
    <text evidence="1">The sequence shown here is derived from an EMBL/GenBank/DDBJ whole genome shotgun (WGS) entry which is preliminary data.</text>
</comment>
<dbReference type="EMBL" id="JABSTQ010005433">
    <property type="protein sequence ID" value="KAG0439320.1"/>
    <property type="molecule type" value="Genomic_DNA"/>
</dbReference>
<organism evidence="1 2">
    <name type="scientific">Ixodes persulcatus</name>
    <name type="common">Taiga tick</name>
    <dbReference type="NCBI Taxonomy" id="34615"/>
    <lineage>
        <taxon>Eukaryota</taxon>
        <taxon>Metazoa</taxon>
        <taxon>Ecdysozoa</taxon>
        <taxon>Arthropoda</taxon>
        <taxon>Chelicerata</taxon>
        <taxon>Arachnida</taxon>
        <taxon>Acari</taxon>
        <taxon>Parasitiformes</taxon>
        <taxon>Ixodida</taxon>
        <taxon>Ixodoidea</taxon>
        <taxon>Ixodidae</taxon>
        <taxon>Ixodinae</taxon>
        <taxon>Ixodes</taxon>
    </lineage>
</organism>
<protein>
    <submittedName>
        <fullName evidence="1">Uncharacterized protein</fullName>
    </submittedName>
</protein>